<dbReference type="RefSeq" id="WP_078321621.1">
    <property type="nucleotide sequence ID" value="NZ_CP041150.1"/>
</dbReference>
<dbReference type="SMART" id="SM00422">
    <property type="entry name" value="HTH_MERR"/>
    <property type="match status" value="1"/>
</dbReference>
<dbReference type="PANTHER" id="PTHR30204:SF93">
    <property type="entry name" value="HTH MERR-TYPE DOMAIN-CONTAINING PROTEIN"/>
    <property type="match status" value="1"/>
</dbReference>
<dbReference type="PANTHER" id="PTHR30204">
    <property type="entry name" value="REDOX-CYCLING DRUG-SENSING TRANSCRIPTIONAL ACTIVATOR SOXR"/>
    <property type="match status" value="1"/>
</dbReference>
<dbReference type="PROSITE" id="PS50937">
    <property type="entry name" value="HTH_MERR_2"/>
    <property type="match status" value="1"/>
</dbReference>
<protein>
    <submittedName>
        <fullName evidence="3">MerR family transcriptional regulator</fullName>
    </submittedName>
</protein>
<dbReference type="AlphaFoldDB" id="A0AB73U9C3"/>
<dbReference type="PRINTS" id="PR00040">
    <property type="entry name" value="HTHMERR"/>
</dbReference>
<dbReference type="CDD" id="cd00592">
    <property type="entry name" value="HTH_MerR-like"/>
    <property type="match status" value="1"/>
</dbReference>
<dbReference type="EMBL" id="CP041150">
    <property type="protein sequence ID" value="QDF73307.1"/>
    <property type="molecule type" value="Genomic_DNA"/>
</dbReference>
<accession>A0AB73U9C3</accession>
<dbReference type="InterPro" id="IPR009061">
    <property type="entry name" value="DNA-bd_dom_put_sf"/>
</dbReference>
<feature type="domain" description="HTH merR-type" evidence="2">
    <location>
        <begin position="1"/>
        <end position="69"/>
    </location>
</feature>
<organism evidence="3 4">
    <name type="scientific">Mycobacteroides chelonae</name>
    <name type="common">Mycobacterium chelonae</name>
    <dbReference type="NCBI Taxonomy" id="1774"/>
    <lineage>
        <taxon>Bacteria</taxon>
        <taxon>Bacillati</taxon>
        <taxon>Actinomycetota</taxon>
        <taxon>Actinomycetes</taxon>
        <taxon>Mycobacteriales</taxon>
        <taxon>Mycobacteriaceae</taxon>
        <taxon>Mycobacteroides</taxon>
    </lineage>
</organism>
<evidence type="ECO:0000256" key="1">
    <source>
        <dbReference type="ARBA" id="ARBA00023125"/>
    </source>
</evidence>
<reference evidence="3 4" key="1">
    <citation type="submission" date="2019-06" db="EMBL/GenBank/DDBJ databases">
        <title>Whole geneome sequnce of Mycobacteroides chelonae M77 isolated from bovine milk from Meghalaya, India.</title>
        <authorList>
            <person name="Vise E."/>
            <person name="Das S."/>
            <person name="Garg A."/>
            <person name="Ghatak S."/>
            <person name="Shakuntala I."/>
            <person name="Milton A.A.P."/>
            <person name="Karam A."/>
            <person name="Sanjukta R."/>
            <person name="Puro K."/>
            <person name="Sen A."/>
        </authorList>
    </citation>
    <scope>NUCLEOTIDE SEQUENCE [LARGE SCALE GENOMIC DNA]</scope>
    <source>
        <strain evidence="3 4">M77</strain>
    </source>
</reference>
<dbReference type="Gene3D" id="1.10.1660.10">
    <property type="match status" value="1"/>
</dbReference>
<dbReference type="SUPFAM" id="SSF46955">
    <property type="entry name" value="Putative DNA-binding domain"/>
    <property type="match status" value="1"/>
</dbReference>
<dbReference type="InterPro" id="IPR000551">
    <property type="entry name" value="MerR-type_HTH_dom"/>
</dbReference>
<dbReference type="PROSITE" id="PS00552">
    <property type="entry name" value="HTH_MERR_1"/>
    <property type="match status" value="1"/>
</dbReference>
<dbReference type="GO" id="GO:0003700">
    <property type="term" value="F:DNA-binding transcription factor activity"/>
    <property type="evidence" value="ECO:0007669"/>
    <property type="project" value="InterPro"/>
</dbReference>
<dbReference type="Proteomes" id="UP000317728">
    <property type="component" value="Chromosome"/>
</dbReference>
<sequence>MQIGQVAARTELSIRTIRHYDEVGLVTPSARSTGGFRLYTETDVERLLVIRRMKPLDFSLTEMKDLLQAVDTLNTPNVTAAQQTAAADYLQQCQAKTHDSINRLRKHLAYAEELDRILTTRARDGHGGQ</sequence>
<keyword evidence="1" id="KW-0238">DNA-binding</keyword>
<evidence type="ECO:0000313" key="4">
    <source>
        <dbReference type="Proteomes" id="UP000317728"/>
    </source>
</evidence>
<dbReference type="InterPro" id="IPR047057">
    <property type="entry name" value="MerR_fam"/>
</dbReference>
<evidence type="ECO:0000259" key="2">
    <source>
        <dbReference type="PROSITE" id="PS50937"/>
    </source>
</evidence>
<dbReference type="Pfam" id="PF13411">
    <property type="entry name" value="MerR_1"/>
    <property type="match status" value="1"/>
</dbReference>
<gene>
    <name evidence="3" type="ORF">FJK96_05375</name>
</gene>
<name>A0AB73U9C3_MYCCH</name>
<evidence type="ECO:0000313" key="3">
    <source>
        <dbReference type="EMBL" id="QDF73307.1"/>
    </source>
</evidence>
<proteinExistence type="predicted"/>
<dbReference type="GO" id="GO:0003677">
    <property type="term" value="F:DNA binding"/>
    <property type="evidence" value="ECO:0007669"/>
    <property type="project" value="UniProtKB-KW"/>
</dbReference>